<dbReference type="AlphaFoldDB" id="A0A1G9BYT7"/>
<organism evidence="1 2">
    <name type="scientific">Sediminibacillus albus</name>
    <dbReference type="NCBI Taxonomy" id="407036"/>
    <lineage>
        <taxon>Bacteria</taxon>
        <taxon>Bacillati</taxon>
        <taxon>Bacillota</taxon>
        <taxon>Bacilli</taxon>
        <taxon>Bacillales</taxon>
        <taxon>Bacillaceae</taxon>
        <taxon>Sediminibacillus</taxon>
    </lineage>
</organism>
<dbReference type="EMBL" id="FNFL01000006">
    <property type="protein sequence ID" value="SDK44587.1"/>
    <property type="molecule type" value="Genomic_DNA"/>
</dbReference>
<name>A0A1G9BYT7_9BACI</name>
<evidence type="ECO:0000313" key="1">
    <source>
        <dbReference type="EMBL" id="SDK44587.1"/>
    </source>
</evidence>
<protein>
    <recommendedName>
        <fullName evidence="3">Nuclease-related domain-containing protein</fullName>
    </recommendedName>
</protein>
<proteinExistence type="predicted"/>
<dbReference type="OrthoDB" id="2433183at2"/>
<dbReference type="RefSeq" id="WP_093216317.1">
    <property type="nucleotide sequence ID" value="NZ_FNFL01000006.1"/>
</dbReference>
<sequence>MAQLIKLQNYISRYERNIFHYPGQFSRLKKENWQKAVTQWEDQQPSSHQNKEEDYSAEQPLAKWRTVFKRKQKEEAFETEEEKSTIPLTKEELKQRFLDHLFSFQLKWASTTVSRMSFIDRDFYYDQTLKYFLQRFPDTNLLMYRPVFYLKNSEIEGDHIIIHPHGIEIIKLAEKKSAVKITAEDERLWLVDENKTPVRFLSPMVSLKRTEQVIRSILDLYNIDFPINKIVLSRTNPIEYEREPYLTRFVDSTNHDKWLEEKRNAVSPLKHGQLKACSALLKHCQTISVKRREWEEDDGLDTSQL</sequence>
<dbReference type="Proteomes" id="UP000198694">
    <property type="component" value="Unassembled WGS sequence"/>
</dbReference>
<gene>
    <name evidence="1" type="ORF">SAMN05216243_3208</name>
</gene>
<evidence type="ECO:0000313" key="2">
    <source>
        <dbReference type="Proteomes" id="UP000198694"/>
    </source>
</evidence>
<accession>A0A1G9BYT7</accession>
<evidence type="ECO:0008006" key="3">
    <source>
        <dbReference type="Google" id="ProtNLM"/>
    </source>
</evidence>
<keyword evidence="2" id="KW-1185">Reference proteome</keyword>
<dbReference type="STRING" id="407036.SAMN05216243_3208"/>
<reference evidence="1 2" key="1">
    <citation type="submission" date="2016-10" db="EMBL/GenBank/DDBJ databases">
        <authorList>
            <person name="de Groot N.N."/>
        </authorList>
    </citation>
    <scope>NUCLEOTIDE SEQUENCE [LARGE SCALE GENOMIC DNA]</scope>
    <source>
        <strain evidence="1 2">CGMCC 1.6502</strain>
    </source>
</reference>